<accession>A0ABN1U7B4</accession>
<proteinExistence type="predicted"/>
<keyword evidence="2" id="KW-1185">Reference proteome</keyword>
<evidence type="ECO:0000313" key="2">
    <source>
        <dbReference type="Proteomes" id="UP001499987"/>
    </source>
</evidence>
<dbReference type="Proteomes" id="UP001499987">
    <property type="component" value="Unassembled WGS sequence"/>
</dbReference>
<organism evidence="1 2">
    <name type="scientific">Kitasatospora arboriphila</name>
    <dbReference type="NCBI Taxonomy" id="258052"/>
    <lineage>
        <taxon>Bacteria</taxon>
        <taxon>Bacillati</taxon>
        <taxon>Actinomycetota</taxon>
        <taxon>Actinomycetes</taxon>
        <taxon>Kitasatosporales</taxon>
        <taxon>Streptomycetaceae</taxon>
        <taxon>Kitasatospora</taxon>
    </lineage>
</organism>
<protein>
    <submittedName>
        <fullName evidence="1">Uncharacterized protein</fullName>
    </submittedName>
</protein>
<dbReference type="RefSeq" id="WP_344628286.1">
    <property type="nucleotide sequence ID" value="NZ_BAAALD010000156.1"/>
</dbReference>
<reference evidence="1 2" key="1">
    <citation type="journal article" date="2019" name="Int. J. Syst. Evol. Microbiol.">
        <title>The Global Catalogue of Microorganisms (GCM) 10K type strain sequencing project: providing services to taxonomists for standard genome sequencing and annotation.</title>
        <authorList>
            <consortium name="The Broad Institute Genomics Platform"/>
            <consortium name="The Broad Institute Genome Sequencing Center for Infectious Disease"/>
            <person name="Wu L."/>
            <person name="Ma J."/>
        </authorList>
    </citation>
    <scope>NUCLEOTIDE SEQUENCE [LARGE SCALE GENOMIC DNA]</scope>
    <source>
        <strain evidence="1 2">JCM 13002</strain>
    </source>
</reference>
<gene>
    <name evidence="1" type="ORF">GCM10009663_75440</name>
</gene>
<comment type="caution">
    <text evidence="1">The sequence shown here is derived from an EMBL/GenBank/DDBJ whole genome shotgun (WGS) entry which is preliminary data.</text>
</comment>
<evidence type="ECO:0000313" key="1">
    <source>
        <dbReference type="EMBL" id="GAA1125808.1"/>
    </source>
</evidence>
<dbReference type="EMBL" id="BAAALD010000156">
    <property type="protein sequence ID" value="GAA1125808.1"/>
    <property type="molecule type" value="Genomic_DNA"/>
</dbReference>
<name>A0ABN1U7B4_9ACTN</name>
<sequence length="46" mass="5435">MEIAKYEDIPIRAYFWIQELQVTVDEALAHRDTRFRTTAADLHKTA</sequence>